<dbReference type="InterPro" id="IPR004220">
    <property type="entry name" value="5-COMe_2-OHmuconate_Isoase"/>
</dbReference>
<dbReference type="Gene3D" id="3.30.429.10">
    <property type="entry name" value="Macrophage Migration Inhibitory Factor"/>
    <property type="match status" value="1"/>
</dbReference>
<proteinExistence type="predicted"/>
<evidence type="ECO:0000313" key="1">
    <source>
        <dbReference type="EMBL" id="MBE9397618.1"/>
    </source>
</evidence>
<dbReference type="PANTHER" id="PTHR37950">
    <property type="entry name" value="4-HYDROXYPHENYLACETATE CATABOLISM PROTEIN"/>
    <property type="match status" value="1"/>
</dbReference>
<gene>
    <name evidence="1" type="ORF">IOQ59_10135</name>
</gene>
<organism evidence="1 2">
    <name type="scientific">Pontibacterium sinense</name>
    <dbReference type="NCBI Taxonomy" id="2781979"/>
    <lineage>
        <taxon>Bacteria</taxon>
        <taxon>Pseudomonadati</taxon>
        <taxon>Pseudomonadota</taxon>
        <taxon>Gammaproteobacteria</taxon>
        <taxon>Oceanospirillales</taxon>
        <taxon>Oceanospirillaceae</taxon>
        <taxon>Pontibacterium</taxon>
    </lineage>
</organism>
<accession>A0A8J7FK05</accession>
<dbReference type="PANTHER" id="PTHR37950:SF1">
    <property type="entry name" value="4-HYDROXYPHENYLACETATE CATABOLISM PROTEIN"/>
    <property type="match status" value="1"/>
</dbReference>
<dbReference type="AlphaFoldDB" id="A0A8J7FK05"/>
<name>A0A8J7FK05_9GAMM</name>
<dbReference type="GO" id="GO:0008704">
    <property type="term" value="F:5-carboxymethyl-2-hydroxymuconate delta-isomerase activity"/>
    <property type="evidence" value="ECO:0007669"/>
    <property type="project" value="InterPro"/>
</dbReference>
<evidence type="ECO:0000313" key="2">
    <source>
        <dbReference type="Proteomes" id="UP000640333"/>
    </source>
</evidence>
<comment type="caution">
    <text evidence="1">The sequence shown here is derived from an EMBL/GenBank/DDBJ whole genome shotgun (WGS) entry which is preliminary data.</text>
</comment>
<dbReference type="RefSeq" id="WP_193953174.1">
    <property type="nucleotide sequence ID" value="NZ_JADEYS010000009.1"/>
</dbReference>
<reference evidence="1" key="1">
    <citation type="submission" date="2020-10" db="EMBL/GenBank/DDBJ databases">
        <title>Bacterium isolated from coastal waters sediment.</title>
        <authorList>
            <person name="Chen R.-J."/>
            <person name="Lu D.-C."/>
            <person name="Zhu K.-L."/>
            <person name="Du Z.-J."/>
        </authorList>
    </citation>
    <scope>NUCLEOTIDE SEQUENCE</scope>
    <source>
        <strain evidence="1">N1Y112</strain>
    </source>
</reference>
<dbReference type="InterPro" id="IPR014347">
    <property type="entry name" value="Tautomerase/MIF_sf"/>
</dbReference>
<dbReference type="Proteomes" id="UP000640333">
    <property type="component" value="Unassembled WGS sequence"/>
</dbReference>
<sequence>MPHCIVEYSVELEDVLTPAMLMEAVHDGALGSGLFDGPDIKTRLVAYTHYQVGNEKKPFVHVSAKILSGRSSEQKQVLAQSILDKMRVLALANISLTVEVLDMDRSSYAKCVN</sequence>
<dbReference type="Pfam" id="PF02962">
    <property type="entry name" value="CHMI"/>
    <property type="match status" value="1"/>
</dbReference>
<dbReference type="CDD" id="cd00580">
    <property type="entry name" value="CHMI"/>
    <property type="match status" value="1"/>
</dbReference>
<protein>
    <submittedName>
        <fullName evidence="1">5-carboxymethyl-2-hydroxymuconate Delta-isomerase</fullName>
    </submittedName>
</protein>
<keyword evidence="2" id="KW-1185">Reference proteome</keyword>
<dbReference type="SUPFAM" id="SSF55331">
    <property type="entry name" value="Tautomerase/MIF"/>
    <property type="match status" value="1"/>
</dbReference>
<dbReference type="EMBL" id="JADEYS010000009">
    <property type="protein sequence ID" value="MBE9397618.1"/>
    <property type="molecule type" value="Genomic_DNA"/>
</dbReference>